<dbReference type="PANTHER" id="PTHR11474:SF126">
    <property type="entry name" value="TYROSINASE-LIKE PROTEIN TYR-1-RELATED"/>
    <property type="match status" value="1"/>
</dbReference>
<dbReference type="GO" id="GO:0016491">
    <property type="term" value="F:oxidoreductase activity"/>
    <property type="evidence" value="ECO:0007669"/>
    <property type="project" value="InterPro"/>
</dbReference>
<dbReference type="InterPro" id="IPR002227">
    <property type="entry name" value="Tyrosinase_Cu-bd"/>
</dbReference>
<reference evidence="5 6" key="2">
    <citation type="submission" date="2018-11" db="EMBL/GenBank/DDBJ databases">
        <authorList>
            <consortium name="Pathogen Informatics"/>
        </authorList>
    </citation>
    <scope>NUCLEOTIDE SEQUENCE [LARGE SCALE GENOMIC DNA]</scope>
    <source>
        <strain evidence="5">Dakar</strain>
        <strain evidence="6">Dakar, Senegal</strain>
    </source>
</reference>
<proteinExistence type="predicted"/>
<sequence>MITIITFIYIILSLLNQFIIIYGMIPVQCGYNLTRRIPVCCPLSNINGKVCGGPKYGECIQIWTPKEKVPSVFLIDDRIDWPKRYFTYFCQCFGNYFGAACDECWFGWKGQHCNKRSIKIRRDIKTLTDRELYIFKRLIVLSQTWPSGYLLIDESDNWNVDPLTKPKLEHASVQYYITYLHRYGSRSTLYKNVQDCEDYGILNFNHDGVCFPTWHRYYNLLWERLMTKIAIQVFGISDYATPYWDWIGLSHCDICTNRYIGAPGRRSEMGLHISSGSPFSNLTEYCYEPMKDLLCSGCQRGGKKGIITREFKKGNLPDVEDLKFVLSLKQFHVPGERLSSVCLSFNIALEGFCGRPGADPNHRWFHNKIHVLIDGSMCCTATASNDPLFILHHIFIDKIFECWLKTYNPSPEEYPDKHVRPGHSRYSFIVGIIPLARNIDFFTPLTNFGVYYDNKIFGRYAEDGRPPFYCSKMDTIIKGSYYY</sequence>
<dbReference type="PRINTS" id="PR00092">
    <property type="entry name" value="TYROSINASE"/>
</dbReference>
<dbReference type="EMBL" id="UZAK01001668">
    <property type="protein sequence ID" value="VDO70797.1"/>
    <property type="molecule type" value="Genomic_DNA"/>
</dbReference>
<dbReference type="STRING" id="6186.A0A183JGS8"/>
<dbReference type="InterPro" id="IPR050316">
    <property type="entry name" value="Tyrosinase/Hemocyanin"/>
</dbReference>
<reference evidence="7" key="1">
    <citation type="submission" date="2016-06" db="UniProtKB">
        <authorList>
            <consortium name="WormBaseParasite"/>
        </authorList>
    </citation>
    <scope>IDENTIFICATION</scope>
</reference>
<name>A0A183JGS8_9TREM</name>
<feature type="transmembrane region" description="Helical" evidence="3">
    <location>
        <begin position="7"/>
        <end position="25"/>
    </location>
</feature>
<accession>A0A183JGS8</accession>
<dbReference type="Pfam" id="PF00264">
    <property type="entry name" value="Tyrosinase"/>
    <property type="match status" value="1"/>
</dbReference>
<dbReference type="Gene3D" id="1.10.1280.10">
    <property type="entry name" value="Di-copper center containing domain from catechol oxidase"/>
    <property type="match status" value="1"/>
</dbReference>
<dbReference type="Proteomes" id="UP000279833">
    <property type="component" value="Unassembled WGS sequence"/>
</dbReference>
<dbReference type="PANTHER" id="PTHR11474">
    <property type="entry name" value="TYROSINASE FAMILY MEMBER"/>
    <property type="match status" value="1"/>
</dbReference>
<keyword evidence="1" id="KW-0479">Metal-binding</keyword>
<feature type="domain" description="Tyrosinase copper-binding" evidence="4">
    <location>
        <begin position="386"/>
        <end position="397"/>
    </location>
</feature>
<dbReference type="GO" id="GO:0046872">
    <property type="term" value="F:metal ion binding"/>
    <property type="evidence" value="ECO:0007669"/>
    <property type="project" value="UniProtKB-KW"/>
</dbReference>
<dbReference type="OrthoDB" id="6132182at2759"/>
<evidence type="ECO:0000313" key="5">
    <source>
        <dbReference type="EMBL" id="VDO70797.1"/>
    </source>
</evidence>
<keyword evidence="3" id="KW-0472">Membrane</keyword>
<protein>
    <submittedName>
        <fullName evidence="7">Tyrosinase_Cu-bd domain-containing protein</fullName>
    </submittedName>
</protein>
<keyword evidence="6" id="KW-1185">Reference proteome</keyword>
<keyword evidence="3" id="KW-0812">Transmembrane</keyword>
<dbReference type="WBParaSite" id="SCUD_0000190001-mRNA-1">
    <property type="protein sequence ID" value="SCUD_0000190001-mRNA-1"/>
    <property type="gene ID" value="SCUD_0000190001"/>
</dbReference>
<evidence type="ECO:0000313" key="6">
    <source>
        <dbReference type="Proteomes" id="UP000279833"/>
    </source>
</evidence>
<dbReference type="PROSITE" id="PS00498">
    <property type="entry name" value="TYROSINASE_2"/>
    <property type="match status" value="1"/>
</dbReference>
<gene>
    <name evidence="5" type="ORF">SCUD_LOCUS1901</name>
</gene>
<evidence type="ECO:0000256" key="2">
    <source>
        <dbReference type="ARBA" id="ARBA00023008"/>
    </source>
</evidence>
<dbReference type="SUPFAM" id="SSF48056">
    <property type="entry name" value="Di-copper centre-containing domain"/>
    <property type="match status" value="1"/>
</dbReference>
<evidence type="ECO:0000256" key="3">
    <source>
        <dbReference type="SAM" id="Phobius"/>
    </source>
</evidence>
<organism evidence="7">
    <name type="scientific">Schistosoma curassoni</name>
    <dbReference type="NCBI Taxonomy" id="6186"/>
    <lineage>
        <taxon>Eukaryota</taxon>
        <taxon>Metazoa</taxon>
        <taxon>Spiralia</taxon>
        <taxon>Lophotrochozoa</taxon>
        <taxon>Platyhelminthes</taxon>
        <taxon>Trematoda</taxon>
        <taxon>Digenea</taxon>
        <taxon>Strigeidida</taxon>
        <taxon>Schistosomatoidea</taxon>
        <taxon>Schistosomatidae</taxon>
        <taxon>Schistosoma</taxon>
    </lineage>
</organism>
<evidence type="ECO:0000313" key="7">
    <source>
        <dbReference type="WBParaSite" id="SCUD_0000190001-mRNA-1"/>
    </source>
</evidence>
<keyword evidence="3" id="KW-1133">Transmembrane helix</keyword>
<dbReference type="AlphaFoldDB" id="A0A183JGS8"/>
<dbReference type="InterPro" id="IPR008922">
    <property type="entry name" value="Di-copper_centre_dom_sf"/>
</dbReference>
<evidence type="ECO:0000259" key="4">
    <source>
        <dbReference type="PROSITE" id="PS00498"/>
    </source>
</evidence>
<evidence type="ECO:0000256" key="1">
    <source>
        <dbReference type="ARBA" id="ARBA00022723"/>
    </source>
</evidence>
<keyword evidence="2" id="KW-0186">Copper</keyword>